<dbReference type="AlphaFoldDB" id="A0A0F9IUK3"/>
<dbReference type="EMBL" id="LAZR01013077">
    <property type="protein sequence ID" value="KKM23679.1"/>
    <property type="molecule type" value="Genomic_DNA"/>
</dbReference>
<proteinExistence type="predicted"/>
<organism evidence="1">
    <name type="scientific">marine sediment metagenome</name>
    <dbReference type="NCBI Taxonomy" id="412755"/>
    <lineage>
        <taxon>unclassified sequences</taxon>
        <taxon>metagenomes</taxon>
        <taxon>ecological metagenomes</taxon>
    </lineage>
</organism>
<accession>A0A0F9IUK3</accession>
<protein>
    <submittedName>
        <fullName evidence="1">Uncharacterized protein</fullName>
    </submittedName>
</protein>
<sequence>MRDVTSSLLRHRARLAADRSPVNSLANRTQRAISVDRVRQMFPKMIAADQRYGITTVLEVAMLA</sequence>
<feature type="non-terminal residue" evidence="1">
    <location>
        <position position="64"/>
    </location>
</feature>
<comment type="caution">
    <text evidence="1">The sequence shown here is derived from an EMBL/GenBank/DDBJ whole genome shotgun (WGS) entry which is preliminary data.</text>
</comment>
<name>A0A0F9IUK3_9ZZZZ</name>
<gene>
    <name evidence="1" type="ORF">LCGC14_1612720</name>
</gene>
<reference evidence="1" key="1">
    <citation type="journal article" date="2015" name="Nature">
        <title>Complex archaea that bridge the gap between prokaryotes and eukaryotes.</title>
        <authorList>
            <person name="Spang A."/>
            <person name="Saw J.H."/>
            <person name="Jorgensen S.L."/>
            <person name="Zaremba-Niedzwiedzka K."/>
            <person name="Martijn J."/>
            <person name="Lind A.E."/>
            <person name="van Eijk R."/>
            <person name="Schleper C."/>
            <person name="Guy L."/>
            <person name="Ettema T.J."/>
        </authorList>
    </citation>
    <scope>NUCLEOTIDE SEQUENCE</scope>
</reference>
<evidence type="ECO:0000313" key="1">
    <source>
        <dbReference type="EMBL" id="KKM23679.1"/>
    </source>
</evidence>